<dbReference type="EMBL" id="JAOSLC020000002">
    <property type="protein sequence ID" value="MDD7913738.1"/>
    <property type="molecule type" value="Genomic_DNA"/>
</dbReference>
<proteinExistence type="predicted"/>
<evidence type="ECO:0008006" key="4">
    <source>
        <dbReference type="Google" id="ProtNLM"/>
    </source>
</evidence>
<accession>A0ABT5S6L2</accession>
<dbReference type="Proteomes" id="UP001151478">
    <property type="component" value="Unassembled WGS sequence"/>
</dbReference>
<evidence type="ECO:0000313" key="1">
    <source>
        <dbReference type="EMBL" id="MDD7912964.1"/>
    </source>
</evidence>
<dbReference type="RefSeq" id="WP_265726172.1">
    <property type="nucleotide sequence ID" value="NZ_JAOSLC020000001.1"/>
</dbReference>
<sequence length="80" mass="9445">MVKNYTSIKERLRQFAKKQGVSYEKLYKIIEMTDGSFKGNAINRSLNSDAIVKFYTNFPDVNLHWLITGEEKKKKKKKKE</sequence>
<reference evidence="2" key="2">
    <citation type="submission" date="2023-02" db="EMBL/GenBank/DDBJ databases">
        <title>Polaribacter ponticola sp. nov., isolated from seawater.</title>
        <authorList>
            <person name="Baek J.H."/>
            <person name="Kim J.M."/>
            <person name="Choi D.G."/>
            <person name="Jeon C.O."/>
        </authorList>
    </citation>
    <scope>NUCLEOTIDE SEQUENCE</scope>
    <source>
        <strain evidence="2">MSW5</strain>
    </source>
</reference>
<name>A0ABT5S6L2_9FLAO</name>
<gene>
    <name evidence="1" type="ORF">N5A56_000280</name>
    <name evidence="2" type="ORF">N5A56_004610</name>
</gene>
<comment type="caution">
    <text evidence="2">The sequence shown here is derived from an EMBL/GenBank/DDBJ whole genome shotgun (WGS) entry which is preliminary data.</text>
</comment>
<evidence type="ECO:0000313" key="3">
    <source>
        <dbReference type="Proteomes" id="UP001151478"/>
    </source>
</evidence>
<protein>
    <recommendedName>
        <fullName evidence="4">XRE family transcriptional regulator</fullName>
    </recommendedName>
</protein>
<reference evidence="2" key="1">
    <citation type="submission" date="2022-09" db="EMBL/GenBank/DDBJ databases">
        <authorList>
            <person name="Kristyanto S."/>
            <person name="Jung J."/>
            <person name="Jeon C.O."/>
        </authorList>
    </citation>
    <scope>NUCLEOTIDE SEQUENCE</scope>
    <source>
        <strain evidence="2">MSW5</strain>
    </source>
</reference>
<dbReference type="EMBL" id="JAOSLC020000001">
    <property type="protein sequence ID" value="MDD7912964.1"/>
    <property type="molecule type" value="Genomic_DNA"/>
</dbReference>
<keyword evidence="3" id="KW-1185">Reference proteome</keyword>
<organism evidence="2 3">
    <name type="scientific">Polaribacter ponticola</name>
    <dbReference type="NCBI Taxonomy" id="2978475"/>
    <lineage>
        <taxon>Bacteria</taxon>
        <taxon>Pseudomonadati</taxon>
        <taxon>Bacteroidota</taxon>
        <taxon>Flavobacteriia</taxon>
        <taxon>Flavobacteriales</taxon>
        <taxon>Flavobacteriaceae</taxon>
    </lineage>
</organism>
<evidence type="ECO:0000313" key="2">
    <source>
        <dbReference type="EMBL" id="MDD7913738.1"/>
    </source>
</evidence>